<comment type="caution">
    <text evidence="3">The sequence shown here is derived from an EMBL/GenBank/DDBJ whole genome shotgun (WGS) entry which is preliminary data.</text>
</comment>
<keyword evidence="4" id="KW-1185">Reference proteome</keyword>
<feature type="domain" description="Fe/B12 periplasmic-binding" evidence="2">
    <location>
        <begin position="13"/>
        <end position="262"/>
    </location>
</feature>
<dbReference type="InterPro" id="IPR002491">
    <property type="entry name" value="ABC_transptr_periplasmic_BD"/>
</dbReference>
<gene>
    <name evidence="3" type="ORF">KUH32_12030</name>
</gene>
<organism evidence="3 4">
    <name type="scientific">Thalassococcus arenae</name>
    <dbReference type="NCBI Taxonomy" id="2851652"/>
    <lineage>
        <taxon>Bacteria</taxon>
        <taxon>Pseudomonadati</taxon>
        <taxon>Pseudomonadota</taxon>
        <taxon>Alphaproteobacteria</taxon>
        <taxon>Rhodobacterales</taxon>
        <taxon>Roseobacteraceae</taxon>
        <taxon>Thalassococcus</taxon>
    </lineage>
</organism>
<accession>A0ABS6N927</accession>
<dbReference type="PROSITE" id="PS50983">
    <property type="entry name" value="FE_B12_PBP"/>
    <property type="match status" value="1"/>
</dbReference>
<dbReference type="PANTHER" id="PTHR30535">
    <property type="entry name" value="VITAMIN B12-BINDING PROTEIN"/>
    <property type="match status" value="1"/>
</dbReference>
<dbReference type="InterPro" id="IPR054828">
    <property type="entry name" value="Vit_B12_bind_prot"/>
</dbReference>
<dbReference type="EMBL" id="JAHRWL010000002">
    <property type="protein sequence ID" value="MBV2360506.1"/>
    <property type="molecule type" value="Genomic_DNA"/>
</dbReference>
<evidence type="ECO:0000313" key="4">
    <source>
        <dbReference type="Proteomes" id="UP001166293"/>
    </source>
</evidence>
<dbReference type="Proteomes" id="UP001166293">
    <property type="component" value="Unassembled WGS sequence"/>
</dbReference>
<dbReference type="InterPro" id="IPR050902">
    <property type="entry name" value="ABC_Transporter_SBP"/>
</dbReference>
<sequence>MAGAAAIAEAPARVVSLNLCTDQMALLLGAPGQVVGVTELAHDPRSSAMTEAAAGVPSHNASAEAVVLMRPDLVLAGTWTTRATVEMLERLGIPVVEFAPANSLDEARAALLRMGALLGREAQAARIVADFDARLAALADKTGPRPRAALYFPLNGTAGRQTLAGDILAAAGIDNIAEARGLPYGGRLAMEELILDDPDLILVGQPYNGHARATEALQHPALRATGALRRIENGAAWVCETPALLDAVAEMVALRRDWERGR</sequence>
<proteinExistence type="predicted"/>
<evidence type="ECO:0000259" key="2">
    <source>
        <dbReference type="PROSITE" id="PS50983"/>
    </source>
</evidence>
<evidence type="ECO:0000256" key="1">
    <source>
        <dbReference type="ARBA" id="ARBA00022729"/>
    </source>
</evidence>
<keyword evidence="1" id="KW-0732">Signal</keyword>
<reference evidence="3" key="1">
    <citation type="submission" date="2021-06" db="EMBL/GenBank/DDBJ databases">
        <title>Thalassococcus sp. CAU 1522 isolated from sea sand, Republic of Korea.</title>
        <authorList>
            <person name="Kim W."/>
        </authorList>
    </citation>
    <scope>NUCLEOTIDE SEQUENCE</scope>
    <source>
        <strain evidence="3">CAU 1522</strain>
    </source>
</reference>
<dbReference type="NCBIfam" id="NF038402">
    <property type="entry name" value="TroA_like"/>
    <property type="match status" value="1"/>
</dbReference>
<protein>
    <submittedName>
        <fullName evidence="3">ABC transporter substrate-binding protein</fullName>
    </submittedName>
</protein>
<name>A0ABS6N927_9RHOB</name>
<evidence type="ECO:0000313" key="3">
    <source>
        <dbReference type="EMBL" id="MBV2360506.1"/>
    </source>
</evidence>
<dbReference type="Pfam" id="PF01497">
    <property type="entry name" value="Peripla_BP_2"/>
    <property type="match status" value="1"/>
</dbReference>
<dbReference type="PANTHER" id="PTHR30535:SF34">
    <property type="entry name" value="MOLYBDATE-BINDING PROTEIN MOLA"/>
    <property type="match status" value="1"/>
</dbReference>